<proteinExistence type="predicted"/>
<dbReference type="CDD" id="cd06588">
    <property type="entry name" value="PhnB_like"/>
    <property type="match status" value="1"/>
</dbReference>
<feature type="domain" description="PhnB-like" evidence="1">
    <location>
        <begin position="6"/>
        <end position="126"/>
    </location>
</feature>
<dbReference type="RefSeq" id="WP_283213375.1">
    <property type="nucleotide sequence ID" value="NZ_JASGBI010000001.1"/>
</dbReference>
<organism evidence="2 3">
    <name type="scientific">Lysobacter stagni</name>
    <dbReference type="NCBI Taxonomy" id="3045172"/>
    <lineage>
        <taxon>Bacteria</taxon>
        <taxon>Pseudomonadati</taxon>
        <taxon>Pseudomonadota</taxon>
        <taxon>Gammaproteobacteria</taxon>
        <taxon>Lysobacterales</taxon>
        <taxon>Lysobacteraceae</taxon>
        <taxon>Lysobacter</taxon>
    </lineage>
</organism>
<dbReference type="Gene3D" id="3.10.180.10">
    <property type="entry name" value="2,3-Dihydroxybiphenyl 1,2-Dioxygenase, domain 1"/>
    <property type="match status" value="1"/>
</dbReference>
<dbReference type="Pfam" id="PF06983">
    <property type="entry name" value="3-dmu-9_3-mt"/>
    <property type="match status" value="1"/>
</dbReference>
<dbReference type="SUPFAM" id="SSF54593">
    <property type="entry name" value="Glyoxalase/Bleomycin resistance protein/Dihydroxybiphenyl dioxygenase"/>
    <property type="match status" value="1"/>
</dbReference>
<sequence>MQDRFQRITPFLWFNTQAEEAMQQYASIFPNSRILETFRYDAEAARVSGRPEGSVMTIEAELDGQRITGLNGGPHFTFNEAVSLVVNCHDQAEVDHFWDRLSDGGDPKAQVCGWLKDRFGVSWQIVPVEILALLKHPDPVKAGKAMAEMLRQKKPDIAAVRAAMQ</sequence>
<keyword evidence="3" id="KW-1185">Reference proteome</keyword>
<dbReference type="InterPro" id="IPR009725">
    <property type="entry name" value="3_dmu_93_MTrfase"/>
</dbReference>
<accession>A0ABT6XIM8</accession>
<evidence type="ECO:0000313" key="3">
    <source>
        <dbReference type="Proteomes" id="UP001321580"/>
    </source>
</evidence>
<evidence type="ECO:0000259" key="1">
    <source>
        <dbReference type="Pfam" id="PF06983"/>
    </source>
</evidence>
<protein>
    <submittedName>
        <fullName evidence="2">VOC family protein</fullName>
    </submittedName>
</protein>
<reference evidence="2 3" key="1">
    <citation type="submission" date="2023-05" db="EMBL/GenBank/DDBJ databases">
        <title>Lysobacter sp. strain LF1 Genome sequencing and assembly.</title>
        <authorList>
            <person name="Jung Y."/>
        </authorList>
    </citation>
    <scope>NUCLEOTIDE SEQUENCE [LARGE SCALE GENOMIC DNA]</scope>
    <source>
        <strain evidence="2 3">LF1</strain>
    </source>
</reference>
<dbReference type="InterPro" id="IPR028973">
    <property type="entry name" value="PhnB-like"/>
</dbReference>
<dbReference type="InterPro" id="IPR029068">
    <property type="entry name" value="Glyas_Bleomycin-R_OHBP_Dase"/>
</dbReference>
<evidence type="ECO:0000313" key="2">
    <source>
        <dbReference type="EMBL" id="MDI9240015.1"/>
    </source>
</evidence>
<dbReference type="PIRSF" id="PIRSF021700">
    <property type="entry name" value="3_dmu_93_MTrfase"/>
    <property type="match status" value="1"/>
</dbReference>
<name>A0ABT6XIM8_9GAMM</name>
<comment type="caution">
    <text evidence="2">The sequence shown here is derived from an EMBL/GenBank/DDBJ whole genome shotgun (WGS) entry which is preliminary data.</text>
</comment>
<gene>
    <name evidence="2" type="ORF">QLQ15_13965</name>
</gene>
<dbReference type="EMBL" id="JASGBI010000001">
    <property type="protein sequence ID" value="MDI9240015.1"/>
    <property type="molecule type" value="Genomic_DNA"/>
</dbReference>
<dbReference type="PANTHER" id="PTHR33990">
    <property type="entry name" value="PROTEIN YJDN-RELATED"/>
    <property type="match status" value="1"/>
</dbReference>
<dbReference type="Proteomes" id="UP001321580">
    <property type="component" value="Unassembled WGS sequence"/>
</dbReference>